<comment type="caution">
    <text evidence="14">The sequence shown here is derived from an EMBL/GenBank/DDBJ whole genome shotgun (WGS) entry which is preliminary data.</text>
</comment>
<dbReference type="GO" id="GO:0031416">
    <property type="term" value="C:NatB complex"/>
    <property type="evidence" value="ECO:0007669"/>
    <property type="project" value="TreeGrafter"/>
</dbReference>
<evidence type="ECO:0000256" key="2">
    <source>
        <dbReference type="ARBA" id="ARBA00006298"/>
    </source>
</evidence>
<evidence type="ECO:0000313" key="14">
    <source>
        <dbReference type="EMBL" id="CAD6991727.1"/>
    </source>
</evidence>
<keyword evidence="3" id="KW-0929">Antimicrobial</keyword>
<dbReference type="Pfam" id="PF09797">
    <property type="entry name" value="NatB_MDM20"/>
    <property type="match status" value="1"/>
</dbReference>
<keyword evidence="5" id="KW-0802">TPR repeat</keyword>
<evidence type="ECO:0000256" key="11">
    <source>
        <dbReference type="ARBA" id="ARBA00070741"/>
    </source>
</evidence>
<dbReference type="KEGG" id="ccat:101460709"/>
<dbReference type="InterPro" id="IPR019183">
    <property type="entry name" value="NAA25_NatB_aux_su"/>
</dbReference>
<dbReference type="GO" id="GO:0005764">
    <property type="term" value="C:lysosome"/>
    <property type="evidence" value="ECO:0007669"/>
    <property type="project" value="UniProtKB-SubCell"/>
</dbReference>
<organism evidence="14 15">
    <name type="scientific">Ceratitis capitata</name>
    <name type="common">Mediterranean fruit fly</name>
    <name type="synonym">Tephritis capitata</name>
    <dbReference type="NCBI Taxonomy" id="7213"/>
    <lineage>
        <taxon>Eukaryota</taxon>
        <taxon>Metazoa</taxon>
        <taxon>Ecdysozoa</taxon>
        <taxon>Arthropoda</taxon>
        <taxon>Hexapoda</taxon>
        <taxon>Insecta</taxon>
        <taxon>Pterygota</taxon>
        <taxon>Neoptera</taxon>
        <taxon>Endopterygota</taxon>
        <taxon>Diptera</taxon>
        <taxon>Brachycera</taxon>
        <taxon>Muscomorpha</taxon>
        <taxon>Tephritoidea</taxon>
        <taxon>Tephritidae</taxon>
        <taxon>Ceratitis</taxon>
        <taxon>Ceratitis</taxon>
    </lineage>
</organism>
<evidence type="ECO:0000256" key="8">
    <source>
        <dbReference type="ARBA" id="ARBA00029872"/>
    </source>
</evidence>
<keyword evidence="15" id="KW-1185">Reference proteome</keyword>
<dbReference type="FunFam" id="1.25.40.1040:FF:000010">
    <property type="entry name" value="Phagocyte signaling-impaired protein"/>
    <property type="match status" value="1"/>
</dbReference>
<dbReference type="SUPFAM" id="SSF48452">
    <property type="entry name" value="TPR-like"/>
    <property type="match status" value="1"/>
</dbReference>
<dbReference type="PANTHER" id="PTHR22767">
    <property type="entry name" value="N-TERMINAL ACETYLTRANSFERASE-RELATED"/>
    <property type="match status" value="1"/>
</dbReference>
<dbReference type="Proteomes" id="UP000606786">
    <property type="component" value="Unassembled WGS sequence"/>
</dbReference>
<evidence type="ECO:0000313" key="15">
    <source>
        <dbReference type="Proteomes" id="UP000606786"/>
    </source>
</evidence>
<proteinExistence type="inferred from homology"/>
<evidence type="ECO:0000256" key="5">
    <source>
        <dbReference type="ARBA" id="ARBA00022803"/>
    </source>
</evidence>
<sequence>MSQVQDATVFERRLRPIYDSLEVGNNRKALQETEKLLKKHPNMWCARALKALALLRLGRYEESQIVLKTVSNEKPVDDPTLQVLSFCYKELEQLDKIVYLYNNAVKQSPGNEELLAHLFISHVRLEDFKSQQSVALQLYKAQPKTAYYFWAVMSVVLQGIRGPESKFPGKTKIYLALAQRMVDKMINENKLESEQEVFLYLHILKLQEKYKEAYEFLNGALCEKLYPGAPVYMKIDLLKQLNMWKETNSLLKDLLKDDPDRWDYYQDYLGSCFELLKETSEDSLNDKSNDGNETNDLISTLDECHDFLCQMIESAERKVRGPYLARLELHKRMRAQGMNAESLLGDFSILIIEYFRLFGDKPCCTHDIALFLPSITMEARQQVASKLLLESGISSTKLPQNKEQMQKHICALQISRICGSHLDLETEHLLAFYTAFKLHYEHGLSSFGKNLLHTDMGPSDAYALLAANVMYDVSLREQKSDRIFEALCLLQYVLRNSTSNFHVKLLSLKIYHMFGCMLGAQEMYDYLDIKQIQLDSMSYIHCNLLPLSGRFSMARTVFDSTLKFFTNSYKERLEYITLTYRFCTFSKLEEFMNFKERLTNSIHYVSTSVEAQLCDLVMLYGNVRQNLAAYTAMSIEPADDRISWHELSDNRDLGAIVRWDPVHLVNVDDDRKESFDQEVEVLQIRQLLLRLVASFVDLFYQKPNLDVTNSTEEKQNADSNINSKKSNQKSANINTNNTHDNDVETVKETETIELLRDSWSGLFQRLRLMHYKPLSNRFLVNLLPTRLHLLLELPYEEFFSSLAQLILELYTGATNLPLQCKVVSDNATKIVQLCAQVISESDSAVDGLWRRREWQNKVAACLEILSLYAFILSVIYEKLQQPAKIKPRKKTGHEGNSDLNVIHEKERSQLVVELMRHLKKQFQSCETAILNWKTPTLPRELNSFMADMSLKPEVEATLIGDVASIFKESHELMVTELRNLIKDKMRMLSK</sequence>
<name>A0A811U0X5_CERCA</name>
<evidence type="ECO:0000256" key="7">
    <source>
        <dbReference type="ARBA" id="ARBA00023228"/>
    </source>
</evidence>
<evidence type="ECO:0000256" key="4">
    <source>
        <dbReference type="ARBA" id="ARBA00022588"/>
    </source>
</evidence>
<protein>
    <recommendedName>
        <fullName evidence="11">Phagocyte signaling-impaired protein</fullName>
    </recommendedName>
    <alternativeName>
        <fullName evidence="8">N-terminal acetyltransferase B complex subunit MDM20 homolog</fullName>
    </alternativeName>
    <alternativeName>
        <fullName evidence="12">N-terminal acetyltransferase B complex subunit NAA25 homolog</fullName>
    </alternativeName>
</protein>
<dbReference type="Gene3D" id="1.25.40.1040">
    <property type="match status" value="1"/>
</dbReference>
<dbReference type="GO" id="GO:0045087">
    <property type="term" value="P:innate immune response"/>
    <property type="evidence" value="ECO:0007669"/>
    <property type="project" value="UniProtKB-KW"/>
</dbReference>
<evidence type="ECO:0000256" key="1">
    <source>
        <dbReference type="ARBA" id="ARBA00004371"/>
    </source>
</evidence>
<feature type="compositionally biased region" description="Low complexity" evidence="13">
    <location>
        <begin position="719"/>
        <end position="734"/>
    </location>
</feature>
<keyword evidence="7" id="KW-0458">Lysosome</keyword>
<dbReference type="EMBL" id="CAJHJT010000001">
    <property type="protein sequence ID" value="CAD6991727.1"/>
    <property type="molecule type" value="Genomic_DNA"/>
</dbReference>
<dbReference type="InterPro" id="IPR011990">
    <property type="entry name" value="TPR-like_helical_dom_sf"/>
</dbReference>
<dbReference type="AlphaFoldDB" id="A0A811U0X5"/>
<dbReference type="OrthoDB" id="1874341at2759"/>
<comment type="similarity">
    <text evidence="2">Belongs to the MDM20/NAA25 family.</text>
</comment>
<evidence type="ECO:0000256" key="12">
    <source>
        <dbReference type="ARBA" id="ARBA00077402"/>
    </source>
</evidence>
<evidence type="ECO:0000256" key="3">
    <source>
        <dbReference type="ARBA" id="ARBA00022529"/>
    </source>
</evidence>
<comment type="function">
    <text evidence="9">Non-catalytic subunit of the NatB complex which catalyzes acetylation of the N-terminal methionine residues of proteins beginning with Met-Asp or Met-Glu. Has 2 roles in the larval immune response: required both for the phagocytic degradation of internalized bacteria and for the induction of Defensin in the fat body. Within the phagocytic blood cells, has a role in detection of infection and activation of the humoral immune response.</text>
</comment>
<accession>A0A811U0X5</accession>
<keyword evidence="6" id="KW-0391">Immunity</keyword>
<evidence type="ECO:0000256" key="9">
    <source>
        <dbReference type="ARBA" id="ARBA00057469"/>
    </source>
</evidence>
<keyword evidence="4" id="KW-0399">Innate immunity</keyword>
<comment type="subcellular location">
    <subcellularLocation>
        <location evidence="1">Lysosome</location>
    </subcellularLocation>
</comment>
<gene>
    <name evidence="14" type="ORF">CCAP1982_LOCUS640</name>
</gene>
<dbReference type="PANTHER" id="PTHR22767:SF3">
    <property type="entry name" value="N-ALPHA-ACETYLTRANSFERASE 25, NATB AUXILIARY SUBUNIT"/>
    <property type="match status" value="1"/>
</dbReference>
<comment type="subunit">
    <text evidence="10">Component of the N-terminal acetyltransferase B (NatB) complex.</text>
</comment>
<reference evidence="14" key="1">
    <citation type="submission" date="2020-11" db="EMBL/GenBank/DDBJ databases">
        <authorList>
            <person name="Whitehead M."/>
        </authorList>
    </citation>
    <scope>NUCLEOTIDE SEQUENCE</scope>
    <source>
        <strain evidence="14">EGII</strain>
    </source>
</reference>
<evidence type="ECO:0000256" key="6">
    <source>
        <dbReference type="ARBA" id="ARBA00022859"/>
    </source>
</evidence>
<evidence type="ECO:0000256" key="10">
    <source>
        <dbReference type="ARBA" id="ARBA00062495"/>
    </source>
</evidence>
<evidence type="ECO:0000256" key="13">
    <source>
        <dbReference type="SAM" id="MobiDB-lite"/>
    </source>
</evidence>
<feature type="region of interest" description="Disordered" evidence="13">
    <location>
        <begin position="709"/>
        <end position="740"/>
    </location>
</feature>